<evidence type="ECO:0000313" key="2">
    <source>
        <dbReference type="Proteomes" id="UP000181909"/>
    </source>
</evidence>
<organism evidence="1 2">
    <name type="scientific">Streptomyces atratus</name>
    <dbReference type="NCBI Taxonomy" id="1893"/>
    <lineage>
        <taxon>Bacteria</taxon>
        <taxon>Bacillati</taxon>
        <taxon>Actinomycetota</taxon>
        <taxon>Actinomycetes</taxon>
        <taxon>Kitasatosporales</taxon>
        <taxon>Streptomycetaceae</taxon>
        <taxon>Streptomyces</taxon>
    </lineage>
</organism>
<evidence type="ECO:0008006" key="3">
    <source>
        <dbReference type="Google" id="ProtNLM"/>
    </source>
</evidence>
<name>A0A1K2F8Z5_STRAR</name>
<dbReference type="Gene3D" id="3.30.70.1120">
    <property type="entry name" value="TT1725-like"/>
    <property type="match status" value="1"/>
</dbReference>
<dbReference type="InterPro" id="IPR036746">
    <property type="entry name" value="TT1725-like_sf"/>
</dbReference>
<sequence>MYGSGVPAKHWQGANPNRRDIRAYMYVGTLSFDLLLGDVRSLKEKRSVVRPIVAELQRKYAVSAAEVGGQDLHRRAEIGLAVVSGDTGHLTDVLDRCERLVAARPEVELLSVRRRLHSDEDD</sequence>
<dbReference type="PANTHER" id="PTHR36441:SF1">
    <property type="entry name" value="DUF503 DOMAIN-CONTAINING PROTEIN"/>
    <property type="match status" value="1"/>
</dbReference>
<protein>
    <recommendedName>
        <fullName evidence="3">DUF503 domain-containing protein</fullName>
    </recommendedName>
</protein>
<dbReference type="InterPro" id="IPR007546">
    <property type="entry name" value="DUF503"/>
</dbReference>
<dbReference type="SUPFAM" id="SSF103007">
    <property type="entry name" value="Hypothetical protein TT1725"/>
    <property type="match status" value="1"/>
</dbReference>
<gene>
    <name evidence="1" type="ORF">SAMN02787144_104031</name>
</gene>
<proteinExistence type="predicted"/>
<evidence type="ECO:0000313" key="1">
    <source>
        <dbReference type="EMBL" id="SFY43894.1"/>
    </source>
</evidence>
<dbReference type="PANTHER" id="PTHR36441">
    <property type="entry name" value="HYPOTHETICAL CYTOSOLIC PROTEIN"/>
    <property type="match status" value="1"/>
</dbReference>
<accession>A0A1K2F8Z5</accession>
<dbReference type="Proteomes" id="UP000181909">
    <property type="component" value="Unassembled WGS sequence"/>
</dbReference>
<dbReference type="AlphaFoldDB" id="A0A1K2F8Z5"/>
<reference evidence="1 2" key="1">
    <citation type="submission" date="2016-11" db="EMBL/GenBank/DDBJ databases">
        <authorList>
            <person name="Jaros S."/>
            <person name="Januszkiewicz K."/>
            <person name="Wedrychowicz H."/>
        </authorList>
    </citation>
    <scope>NUCLEOTIDE SEQUENCE [LARGE SCALE GENOMIC DNA]</scope>
    <source>
        <strain evidence="1 2">OK807</strain>
    </source>
</reference>
<dbReference type="STRING" id="1893.SAMN02787144_104031"/>
<dbReference type="EMBL" id="FPJO01000040">
    <property type="protein sequence ID" value="SFY43894.1"/>
    <property type="molecule type" value="Genomic_DNA"/>
</dbReference>
<dbReference type="Pfam" id="PF04456">
    <property type="entry name" value="DUF503"/>
    <property type="match status" value="1"/>
</dbReference>